<sequence>MGHLMLSWDTSCWCLPPHRHLILAIATSWQLETPHTDDCHLVPSRDTSYWRLPPRAILRHLILAIATSCNLETPRTGDCHLVQSQDTSYWFLYKFFDATIMMFP</sequence>
<gene>
    <name evidence="1" type="ORF">AMTR_s00026p00029840</name>
</gene>
<organism evidence="1 2">
    <name type="scientific">Amborella trichopoda</name>
    <dbReference type="NCBI Taxonomy" id="13333"/>
    <lineage>
        <taxon>Eukaryota</taxon>
        <taxon>Viridiplantae</taxon>
        <taxon>Streptophyta</taxon>
        <taxon>Embryophyta</taxon>
        <taxon>Tracheophyta</taxon>
        <taxon>Spermatophyta</taxon>
        <taxon>Magnoliopsida</taxon>
        <taxon>Amborellales</taxon>
        <taxon>Amborellaceae</taxon>
        <taxon>Amborella</taxon>
    </lineage>
</organism>
<evidence type="ECO:0000313" key="2">
    <source>
        <dbReference type="Proteomes" id="UP000017836"/>
    </source>
</evidence>
<dbReference type="EMBL" id="KI392852">
    <property type="protein sequence ID" value="ERN10333.1"/>
    <property type="molecule type" value="Genomic_DNA"/>
</dbReference>
<dbReference type="Gramene" id="ERN10333">
    <property type="protein sequence ID" value="ERN10333"/>
    <property type="gene ID" value="AMTR_s00026p00029840"/>
</dbReference>
<protein>
    <submittedName>
        <fullName evidence="1">Uncharacterized protein</fullName>
    </submittedName>
</protein>
<dbReference type="AlphaFoldDB" id="W1PQJ9"/>
<evidence type="ECO:0000313" key="1">
    <source>
        <dbReference type="EMBL" id="ERN10333.1"/>
    </source>
</evidence>
<name>W1PQJ9_AMBTC</name>
<accession>W1PQJ9</accession>
<dbReference type="HOGENOM" id="CLU_2253708_0_0_1"/>
<reference evidence="2" key="1">
    <citation type="journal article" date="2013" name="Science">
        <title>The Amborella genome and the evolution of flowering plants.</title>
        <authorList>
            <consortium name="Amborella Genome Project"/>
        </authorList>
    </citation>
    <scope>NUCLEOTIDE SEQUENCE [LARGE SCALE GENOMIC DNA]</scope>
</reference>
<keyword evidence="2" id="KW-1185">Reference proteome</keyword>
<proteinExistence type="predicted"/>
<dbReference type="Proteomes" id="UP000017836">
    <property type="component" value="Unassembled WGS sequence"/>
</dbReference>